<gene>
    <name evidence="1" type="ORF">EJ997_10495</name>
</gene>
<sequence>MSMSPYFWSLSITPGMIRDRQAGGMSLAGLQDILTLARAEVVPSRHWTRIGHDSRPGNARRYVRVGQLTWGEGAPRVWENQGGSDLDTYALYLAGAMYLPDVKRIPREATYSVKGGRALEAGHSHYANVVRWLDDGEEYWTLEEQLGDVIPRALAVELESLAEG</sequence>
<organism evidence="1 2">
    <name type="scientific">Flaviflexus ciconiae</name>
    <dbReference type="NCBI Taxonomy" id="2496867"/>
    <lineage>
        <taxon>Bacteria</taxon>
        <taxon>Bacillati</taxon>
        <taxon>Actinomycetota</taxon>
        <taxon>Actinomycetes</taxon>
        <taxon>Actinomycetales</taxon>
        <taxon>Actinomycetaceae</taxon>
        <taxon>Flaviflexus</taxon>
    </lineage>
</organism>
<dbReference type="Proteomes" id="UP000280344">
    <property type="component" value="Chromosome"/>
</dbReference>
<dbReference type="OrthoDB" id="9809052at2"/>
<protein>
    <submittedName>
        <fullName evidence="1">Uncharacterized protein</fullName>
    </submittedName>
</protein>
<dbReference type="AlphaFoldDB" id="A0A3Q9G574"/>
<keyword evidence="2" id="KW-1185">Reference proteome</keyword>
<dbReference type="KEGG" id="flh:EJ997_10495"/>
<evidence type="ECO:0000313" key="2">
    <source>
        <dbReference type="Proteomes" id="UP000280344"/>
    </source>
</evidence>
<proteinExistence type="predicted"/>
<dbReference type="EMBL" id="CP034593">
    <property type="protein sequence ID" value="AZQ77707.1"/>
    <property type="molecule type" value="Genomic_DNA"/>
</dbReference>
<evidence type="ECO:0000313" key="1">
    <source>
        <dbReference type="EMBL" id="AZQ77707.1"/>
    </source>
</evidence>
<accession>A0A3Q9G574</accession>
<dbReference type="RefSeq" id="WP_126704510.1">
    <property type="nucleotide sequence ID" value="NZ_CP034593.1"/>
</dbReference>
<reference evidence="1 2" key="1">
    <citation type="submission" date="2018-12" db="EMBL/GenBank/DDBJ databases">
        <title>Complete genome sequence of Flaviflexus sp. H23T48.</title>
        <authorList>
            <person name="Bae J.-W."/>
            <person name="Lee J.-Y."/>
        </authorList>
    </citation>
    <scope>NUCLEOTIDE SEQUENCE [LARGE SCALE GENOMIC DNA]</scope>
    <source>
        <strain evidence="1 2">H23T48</strain>
    </source>
</reference>
<name>A0A3Q9G574_9ACTO</name>